<proteinExistence type="predicted"/>
<protein>
    <recommendedName>
        <fullName evidence="3">Glycoside hydrolase family 42 N-terminal domain-containing protein</fullName>
    </recommendedName>
</protein>
<comment type="caution">
    <text evidence="1">The sequence shown here is derived from an EMBL/GenBank/DDBJ whole genome shotgun (WGS) entry which is preliminary data.</text>
</comment>
<evidence type="ECO:0008006" key="3">
    <source>
        <dbReference type="Google" id="ProtNLM"/>
    </source>
</evidence>
<sequence>MNKALIIFLIVVLSISYVGAFTLKESLPSNSQIVDEIYLGVTADGNVTRTKNLIDKVKDYTNMLIILNPEIVKNQTSLNEVCDYTHQAGMSFFVHMGHPSYWKYDHNPLEWITYAKDQYGKHFLGIYLYDEPGGNQIDLGPFREFDKTTMPYDYRDAANTYVYYLYVQMRDFIKTDKLVTSEYALFWFDYEAGYDMIFGVFGRAVNKNATIPLVRGAAELHNKTWGIIITWIQNEPPYIQSPETLYDDMVEAFNAGAKYISVFNYPQIEPYGLLTEEHFNVIKQFNEYISENPQKTFLNTQKIAFVLPENYGLGMRYPTDKIWGVWEADEKSPIIWDSLNDMIIKYGYTFDIVYESLWTTAFARQHYDTLIWWNGTIQQLN</sequence>
<name>A0A0M0C0V6_9ARCH</name>
<accession>A0A0M0C0V6</accession>
<gene>
    <name evidence="1" type="ORF">AC477_00600</name>
</gene>
<dbReference type="EMBL" id="LFWU01000010">
    <property type="protein sequence ID" value="KON34325.1"/>
    <property type="molecule type" value="Genomic_DNA"/>
</dbReference>
<evidence type="ECO:0000313" key="1">
    <source>
        <dbReference type="EMBL" id="KON34325.1"/>
    </source>
</evidence>
<organism evidence="1 2">
    <name type="scientific">miscellaneous Crenarchaeota group-1 archaeon SG8-32-1</name>
    <dbReference type="NCBI Taxonomy" id="1685124"/>
    <lineage>
        <taxon>Archaea</taxon>
        <taxon>Candidatus Bathyarchaeota</taxon>
        <taxon>MCG-1</taxon>
    </lineage>
</organism>
<evidence type="ECO:0000313" key="2">
    <source>
        <dbReference type="Proteomes" id="UP000037237"/>
    </source>
</evidence>
<dbReference type="AlphaFoldDB" id="A0A0M0C0V6"/>
<reference evidence="1 2" key="1">
    <citation type="submission" date="2015-06" db="EMBL/GenBank/DDBJ databases">
        <title>New insights into the roles of widespread benthic archaea in carbon and nitrogen cycling.</title>
        <authorList>
            <person name="Lazar C.S."/>
            <person name="Baker B.J."/>
            <person name="Seitz K.W."/>
            <person name="Hyde A.S."/>
            <person name="Dick G.J."/>
            <person name="Hinrichs K.-U."/>
            <person name="Teske A.P."/>
        </authorList>
    </citation>
    <scope>NUCLEOTIDE SEQUENCE [LARGE SCALE GENOMIC DNA]</scope>
    <source>
        <strain evidence="1">SG8-32-1</strain>
    </source>
</reference>
<dbReference type="Proteomes" id="UP000037237">
    <property type="component" value="Unassembled WGS sequence"/>
</dbReference>